<dbReference type="PANTHER" id="PTHR42973:SF22">
    <property type="entry name" value="FAD-BINDING PCMH-TYPE DOMAIN-CONTAINING PROTEIN-RELATED"/>
    <property type="match status" value="1"/>
</dbReference>
<feature type="domain" description="FAD-binding PCMH-type" evidence="5">
    <location>
        <begin position="41"/>
        <end position="216"/>
    </location>
</feature>
<evidence type="ECO:0000313" key="7">
    <source>
        <dbReference type="Proteomes" id="UP001320420"/>
    </source>
</evidence>
<keyword evidence="4" id="KW-0560">Oxidoreductase</keyword>
<dbReference type="AlphaFoldDB" id="A0AAN9YPV4"/>
<dbReference type="Pfam" id="PF01565">
    <property type="entry name" value="FAD_binding_4"/>
    <property type="match status" value="1"/>
</dbReference>
<name>A0AAN9YPV4_9PEZI</name>
<organism evidence="6 7">
    <name type="scientific">Diatrype stigma</name>
    <dbReference type="NCBI Taxonomy" id="117547"/>
    <lineage>
        <taxon>Eukaryota</taxon>
        <taxon>Fungi</taxon>
        <taxon>Dikarya</taxon>
        <taxon>Ascomycota</taxon>
        <taxon>Pezizomycotina</taxon>
        <taxon>Sordariomycetes</taxon>
        <taxon>Xylariomycetidae</taxon>
        <taxon>Xylariales</taxon>
        <taxon>Diatrypaceae</taxon>
        <taxon>Diatrype</taxon>
    </lineage>
</organism>
<proteinExistence type="inferred from homology"/>
<dbReference type="InterPro" id="IPR036318">
    <property type="entry name" value="FAD-bd_PCMH-like_sf"/>
</dbReference>
<evidence type="ECO:0000256" key="4">
    <source>
        <dbReference type="ARBA" id="ARBA00023002"/>
    </source>
</evidence>
<dbReference type="GO" id="GO:0016491">
    <property type="term" value="F:oxidoreductase activity"/>
    <property type="evidence" value="ECO:0007669"/>
    <property type="project" value="UniProtKB-KW"/>
</dbReference>
<evidence type="ECO:0000259" key="5">
    <source>
        <dbReference type="PROSITE" id="PS51387"/>
    </source>
</evidence>
<accession>A0AAN9YPV4</accession>
<dbReference type="SUPFAM" id="SSF56176">
    <property type="entry name" value="FAD-binding/transporter-associated domain-like"/>
    <property type="match status" value="1"/>
</dbReference>
<dbReference type="PROSITE" id="PS51387">
    <property type="entry name" value="FAD_PCMH"/>
    <property type="match status" value="1"/>
</dbReference>
<keyword evidence="2" id="KW-0285">Flavoprotein</keyword>
<evidence type="ECO:0000256" key="2">
    <source>
        <dbReference type="ARBA" id="ARBA00022630"/>
    </source>
</evidence>
<comment type="caution">
    <text evidence="6">The sequence shown here is derived from an EMBL/GenBank/DDBJ whole genome shotgun (WGS) entry which is preliminary data.</text>
</comment>
<evidence type="ECO:0000256" key="1">
    <source>
        <dbReference type="ARBA" id="ARBA00005466"/>
    </source>
</evidence>
<evidence type="ECO:0000256" key="3">
    <source>
        <dbReference type="ARBA" id="ARBA00022827"/>
    </source>
</evidence>
<comment type="similarity">
    <text evidence="1">Belongs to the oxygen-dependent FAD-linked oxidoreductase family.</text>
</comment>
<sequence length="481" mass="51056">MTTGIRQCEALAALLGADKVLHPGSSAYDASLSSYFALQTSAVKPLCFVAPQTAGDVSALVKWLTANVSDGPVKFAVRSGGHMWLPNASNGADGVTIDLRGLNCIDLNSEKSTVSVGVGATWDAVYAKLDPLGLSVAGGRVAGVGVGGLALGGGISFLGPRYGWTCDTASAFEVILADGSIVEASEKQNSDLFRGLRGGANNFGIVTRIDLKTFDQGPIWFGKIYSPLSTIDDQTRIFANTAAAENYDNNASFITGFGYSKSQDMAVIVNELAYTKPTENQTPSYYQEVLNLPSVFTSSSTLSATAVAQQAAQSVPSGAARYLYATTTFLPTEAMVRAAFDAWNKSLEGVRDISGLMWSLSLEPLPPGIYQRGAAANVMGLADRVGTRVVCLLVQAWEKQADDERVYAASKALIADVEKAARDLDVYDPFVYLNYAAHWQDPIASYGDASVQQLHELRARVDPKGVFTHLVPGGFKIPEGT</sequence>
<gene>
    <name evidence="6" type="ORF">SLS62_005348</name>
</gene>
<reference evidence="6 7" key="1">
    <citation type="submission" date="2024-02" db="EMBL/GenBank/DDBJ databases">
        <title>De novo assembly and annotation of 12 fungi associated with fruit tree decline syndrome in Ontario, Canada.</title>
        <authorList>
            <person name="Sulman M."/>
            <person name="Ellouze W."/>
            <person name="Ilyukhin E."/>
        </authorList>
    </citation>
    <scope>NUCLEOTIDE SEQUENCE [LARGE SCALE GENOMIC DNA]</scope>
    <source>
        <strain evidence="6 7">M11/M66-122</strain>
    </source>
</reference>
<dbReference type="InterPro" id="IPR016166">
    <property type="entry name" value="FAD-bd_PCMH"/>
</dbReference>
<dbReference type="InterPro" id="IPR006094">
    <property type="entry name" value="Oxid_FAD_bind_N"/>
</dbReference>
<dbReference type="EMBL" id="JAKJXP020000035">
    <property type="protein sequence ID" value="KAK7752796.1"/>
    <property type="molecule type" value="Genomic_DNA"/>
</dbReference>
<dbReference type="Proteomes" id="UP001320420">
    <property type="component" value="Unassembled WGS sequence"/>
</dbReference>
<keyword evidence="3" id="KW-0274">FAD</keyword>
<dbReference type="InterPro" id="IPR016169">
    <property type="entry name" value="FAD-bd_PCMH_sub2"/>
</dbReference>
<protein>
    <recommendedName>
        <fullName evidence="5">FAD-binding PCMH-type domain-containing protein</fullName>
    </recommendedName>
</protein>
<keyword evidence="7" id="KW-1185">Reference proteome</keyword>
<dbReference type="Gene3D" id="3.30.465.10">
    <property type="match status" value="1"/>
</dbReference>
<dbReference type="GO" id="GO:0071949">
    <property type="term" value="F:FAD binding"/>
    <property type="evidence" value="ECO:0007669"/>
    <property type="project" value="InterPro"/>
</dbReference>
<evidence type="ECO:0000313" key="6">
    <source>
        <dbReference type="EMBL" id="KAK7752796.1"/>
    </source>
</evidence>
<dbReference type="PANTHER" id="PTHR42973">
    <property type="entry name" value="BINDING OXIDOREDUCTASE, PUTATIVE (AFU_ORTHOLOGUE AFUA_1G17690)-RELATED"/>
    <property type="match status" value="1"/>
</dbReference>
<dbReference type="InterPro" id="IPR050416">
    <property type="entry name" value="FAD-linked_Oxidoreductase"/>
</dbReference>